<keyword evidence="9 17" id="KW-0408">Iron</keyword>
<keyword evidence="10 17" id="KW-0411">Iron-sulfur</keyword>
<evidence type="ECO:0000256" key="6">
    <source>
        <dbReference type="ARBA" id="ARBA00022801"/>
    </source>
</evidence>
<dbReference type="PROSITE" id="PS51193">
    <property type="entry name" value="HELICASE_ATP_BIND_2"/>
    <property type="match status" value="1"/>
</dbReference>
<comment type="function">
    <text evidence="17">A probable ATP-dependent DNA helicase implicated in DNA repair and the maintenance of genomic stability. Acts as an anti-recombinase to counteract toxic recombination and limit crossover during meiosis. Regulates meiotic recombination and crossover homeostasis by physically dissociating strand invasion events and thereby promotes noncrossover repair by meiotic synthesis dependent strand annealing (SDSA) as well as disassembly of D loop recombination intermediates.</text>
</comment>
<dbReference type="InterPro" id="IPR045028">
    <property type="entry name" value="DinG/Rad3-like"/>
</dbReference>
<protein>
    <recommendedName>
        <fullName evidence="16 17">Regulator of telomere elongation helicase 1 homolog</fullName>
        <ecNumber evidence="17">5.6.2.-</ecNumber>
    </recommendedName>
</protein>
<dbReference type="SMART" id="SM00491">
    <property type="entry name" value="HELICc2"/>
    <property type="match status" value="1"/>
</dbReference>
<dbReference type="CDD" id="cd17970">
    <property type="entry name" value="DEAHc_FancJ"/>
    <property type="match status" value="1"/>
</dbReference>
<dbReference type="GO" id="GO:0010569">
    <property type="term" value="P:regulation of double-strand break repair via homologous recombination"/>
    <property type="evidence" value="ECO:0007669"/>
    <property type="project" value="UniProtKB-UniRule"/>
</dbReference>
<dbReference type="InterPro" id="IPR014013">
    <property type="entry name" value="Helic_SF1/SF2_ATP-bd_DinG/Rad3"/>
</dbReference>
<evidence type="ECO:0000256" key="8">
    <source>
        <dbReference type="ARBA" id="ARBA00022840"/>
    </source>
</evidence>
<dbReference type="InterPro" id="IPR013020">
    <property type="entry name" value="Rad3/Chl1-like"/>
</dbReference>
<dbReference type="SMART" id="SM00487">
    <property type="entry name" value="DEXDc"/>
    <property type="match status" value="1"/>
</dbReference>
<dbReference type="Pfam" id="PF23116">
    <property type="entry name" value="HHD_RTEL1"/>
    <property type="match status" value="1"/>
</dbReference>
<evidence type="ECO:0000256" key="10">
    <source>
        <dbReference type="ARBA" id="ARBA00023014"/>
    </source>
</evidence>
<evidence type="ECO:0000256" key="16">
    <source>
        <dbReference type="ARBA" id="ARBA00073810"/>
    </source>
</evidence>
<dbReference type="SMART" id="SM00488">
    <property type="entry name" value="DEXDc2"/>
    <property type="match status" value="1"/>
</dbReference>
<dbReference type="Gene3D" id="1.20.1160.20">
    <property type="match status" value="1"/>
</dbReference>
<comment type="catalytic activity">
    <reaction evidence="15 17">
        <text>ATP + H2O = ADP + phosphate + H(+)</text>
        <dbReference type="Rhea" id="RHEA:13065"/>
        <dbReference type="ChEBI" id="CHEBI:15377"/>
        <dbReference type="ChEBI" id="CHEBI:15378"/>
        <dbReference type="ChEBI" id="CHEBI:30616"/>
        <dbReference type="ChEBI" id="CHEBI:43474"/>
        <dbReference type="ChEBI" id="CHEBI:456216"/>
    </reaction>
</comment>
<dbReference type="GO" id="GO:1904430">
    <property type="term" value="P:negative regulation of t-circle formation"/>
    <property type="evidence" value="ECO:0007669"/>
    <property type="project" value="TreeGrafter"/>
</dbReference>
<evidence type="ECO:0000256" key="1">
    <source>
        <dbReference type="ARBA" id="ARBA00004123"/>
    </source>
</evidence>
<evidence type="ECO:0000313" key="20">
    <source>
        <dbReference type="Proteomes" id="UP000789390"/>
    </source>
</evidence>
<dbReference type="NCBIfam" id="TIGR00604">
    <property type="entry name" value="rad3"/>
    <property type="match status" value="1"/>
</dbReference>
<dbReference type="CDD" id="cd18788">
    <property type="entry name" value="SF2_C_XPD"/>
    <property type="match status" value="1"/>
</dbReference>
<gene>
    <name evidence="19" type="ORF">DGAL_LOCUS17608</name>
</gene>
<dbReference type="InterPro" id="IPR057498">
    <property type="entry name" value="Rtel1_ARCH"/>
</dbReference>
<evidence type="ECO:0000256" key="7">
    <source>
        <dbReference type="ARBA" id="ARBA00022806"/>
    </source>
</evidence>
<organism evidence="19 20">
    <name type="scientific">Daphnia galeata</name>
    <dbReference type="NCBI Taxonomy" id="27404"/>
    <lineage>
        <taxon>Eukaryota</taxon>
        <taxon>Metazoa</taxon>
        <taxon>Ecdysozoa</taxon>
        <taxon>Arthropoda</taxon>
        <taxon>Crustacea</taxon>
        <taxon>Branchiopoda</taxon>
        <taxon>Diplostraca</taxon>
        <taxon>Cladocera</taxon>
        <taxon>Anomopoda</taxon>
        <taxon>Daphniidae</taxon>
        <taxon>Daphnia</taxon>
    </lineage>
</organism>
<keyword evidence="4 17" id="KW-0547">Nucleotide-binding</keyword>
<dbReference type="GO" id="GO:0006281">
    <property type="term" value="P:DNA repair"/>
    <property type="evidence" value="ECO:0007669"/>
    <property type="project" value="UniProtKB-UniRule"/>
</dbReference>
<keyword evidence="2 17" id="KW-0004">4Fe-4S</keyword>
<feature type="binding site" evidence="17">
    <location>
        <position position="204"/>
    </location>
    <ligand>
        <name>[4Fe-4S] cluster</name>
        <dbReference type="ChEBI" id="CHEBI:49883"/>
    </ligand>
</feature>
<dbReference type="GO" id="GO:0016818">
    <property type="term" value="F:hydrolase activity, acting on acid anhydrides, in phosphorus-containing anhydrides"/>
    <property type="evidence" value="ECO:0007669"/>
    <property type="project" value="InterPro"/>
</dbReference>
<evidence type="ECO:0000256" key="11">
    <source>
        <dbReference type="ARBA" id="ARBA00023125"/>
    </source>
</evidence>
<comment type="subcellular location">
    <subcellularLocation>
        <location evidence="1 17">Nucleus</location>
    </subcellularLocation>
</comment>
<dbReference type="OrthoDB" id="19182at2759"/>
<keyword evidence="20" id="KW-1185">Reference proteome</keyword>
<dbReference type="GO" id="GO:0003677">
    <property type="term" value="F:DNA binding"/>
    <property type="evidence" value="ECO:0007669"/>
    <property type="project" value="UniProtKB-UniRule"/>
</dbReference>
<comment type="similarity">
    <text evidence="17">Belongs to the helicase family. RAD3/XPD subfamily.</text>
</comment>
<dbReference type="Pfam" id="PF06733">
    <property type="entry name" value="DEAD_2"/>
    <property type="match status" value="1"/>
</dbReference>
<keyword evidence="6 17" id="KW-0378">Hydrolase</keyword>
<keyword evidence="12 17" id="KW-0234">DNA repair</keyword>
<dbReference type="GO" id="GO:0051539">
    <property type="term" value="F:4 iron, 4 sulfur cluster binding"/>
    <property type="evidence" value="ECO:0007669"/>
    <property type="project" value="UniProtKB-UniRule"/>
</dbReference>
<dbReference type="GO" id="GO:0003678">
    <property type="term" value="F:DNA helicase activity"/>
    <property type="evidence" value="ECO:0007669"/>
    <property type="project" value="UniProtKB-UniRule"/>
</dbReference>
<feature type="binding site" evidence="17">
    <location>
        <position position="142"/>
    </location>
    <ligand>
        <name>[4Fe-4S] cluster</name>
        <dbReference type="ChEBI" id="CHEBI:49883"/>
    </ligand>
</feature>
<dbReference type="GO" id="GO:0046872">
    <property type="term" value="F:metal ion binding"/>
    <property type="evidence" value="ECO:0007669"/>
    <property type="project" value="UniProtKB-UniRule"/>
</dbReference>
<dbReference type="GO" id="GO:0005524">
    <property type="term" value="F:ATP binding"/>
    <property type="evidence" value="ECO:0007669"/>
    <property type="project" value="UniProtKB-UniRule"/>
</dbReference>
<dbReference type="GO" id="GO:0045910">
    <property type="term" value="P:negative regulation of DNA recombination"/>
    <property type="evidence" value="ECO:0007669"/>
    <property type="project" value="TreeGrafter"/>
</dbReference>
<keyword evidence="5 17" id="KW-0227">DNA damage</keyword>
<keyword evidence="13 17" id="KW-0413">Isomerase</keyword>
<evidence type="ECO:0000256" key="4">
    <source>
        <dbReference type="ARBA" id="ARBA00022741"/>
    </source>
</evidence>
<dbReference type="InterPro" id="IPR010614">
    <property type="entry name" value="RAD3-like_helicase_DEAD"/>
</dbReference>
<dbReference type="InterPro" id="IPR014001">
    <property type="entry name" value="Helicase_ATP-bd"/>
</dbReference>
<evidence type="ECO:0000313" key="19">
    <source>
        <dbReference type="EMBL" id="CAH0113708.1"/>
    </source>
</evidence>
<feature type="domain" description="Helicase ATP-binding" evidence="18">
    <location>
        <begin position="7"/>
        <end position="324"/>
    </location>
</feature>
<dbReference type="InterPro" id="IPR006554">
    <property type="entry name" value="Helicase-like_DEXD_c2"/>
</dbReference>
<sequence length="985" mass="110334">MVNLVLNNVPIEFPFQPYGVQEKFMERVIECLQKGVNGLLESPTGTGKTLCLLCSTLGWLATRKAQIQSGLVSGDMGMDLKNQLSNATGLGWGDTGTPGTGAPKIIYASRTHSQLSQVISELKRSSYRYMKVSILGSRDQLCIHPEVSKETNNAVKLHMCHARTSTRTCYFHTNIDAKKEEPDFKLDVLDIEDLVTLGKKHSACPYFMTKEIRKGADIIFMPYNYLLDPKVRKIHNIELQGNIIIFDEAHNVEKMCEESSSIELRSLDIALCVDEITQVMKKFRDNDNNDGIMDILNPSVPKDFSLDDLCILKAMFLELEKAIDAIPITSPEGNTLPGEFMLEILAKADLSPGKKDVISELLDKVIQFLTVASTSPYQRKGNGLQKFADLVKIVFSKSHFTADHMERVKKSYKVHIKVEQPKPRGKGDAWSTPKVVTKPGRVLSYWCFSPGFGMRDLVEEGARCLILTSGTLSPLNSFAAELQIPFPVTLENPHIIDSSQVLVGVVTHGPDGTQLDSSYKNRSNAQYVQSLGRTIRSTAQVVPDGLLVFFPSYPVMKACQEAWQLSGLWDAINQVKSIFVEPNSKEGFQEAMSGFYSAVASEDHKGACFMAVCRGKVSEGLDFCDGNGRAVIITGLPYPPSRDPRVMEKQKYLEDNRKNPQFKGLSGQQWYRLEATRAVNQAIGRVIRHQKDYGAILLCDQRFSGKDIIQQLSAWVRPRVLNFPKIGPLLRDLGMFFRNADKAFPSSTKAIRAPTAIDPHREDVKKTRSTVDSFHHALSSGPSRVTSQHPLKANTASADIHHFDLSSYSSTVKPNLGKEISIFDGSQPSNNFIDFNETASPSLSIVPDRKPMCQSACQPAIKKRKLTILSNAEKAEYDHLRRMKVETAEQSSSCQSSGTAMENKKEKAAQYLTSAKRLLDPTRYTTFSDMIRGYQKDKNYELLIPTLRKLFLHDHKLRHLFKDFRQFLTKDDAQKLDEESRKFGI</sequence>
<dbReference type="GO" id="GO:0006260">
    <property type="term" value="P:DNA replication"/>
    <property type="evidence" value="ECO:0007669"/>
    <property type="project" value="InterPro"/>
</dbReference>
<dbReference type="HAMAP" id="MF_03065">
    <property type="entry name" value="RTEL1"/>
    <property type="match status" value="1"/>
</dbReference>
<dbReference type="Gene3D" id="3.40.50.300">
    <property type="entry name" value="P-loop containing nucleotide triphosphate hydrolases"/>
    <property type="match status" value="2"/>
</dbReference>
<dbReference type="SUPFAM" id="SSF52540">
    <property type="entry name" value="P-loop containing nucleoside triphosphate hydrolases"/>
    <property type="match status" value="1"/>
</dbReference>
<dbReference type="GO" id="GO:0070182">
    <property type="term" value="F:DNA polymerase binding"/>
    <property type="evidence" value="ECO:0007669"/>
    <property type="project" value="TreeGrafter"/>
</dbReference>
<evidence type="ECO:0000256" key="14">
    <source>
        <dbReference type="ARBA" id="ARBA00023242"/>
    </source>
</evidence>
<reference evidence="19" key="1">
    <citation type="submission" date="2021-11" db="EMBL/GenBank/DDBJ databases">
        <authorList>
            <person name="Schell T."/>
        </authorList>
    </citation>
    <scope>NUCLEOTIDE SEQUENCE</scope>
    <source>
        <strain evidence="19">M5</strain>
    </source>
</reference>
<dbReference type="EMBL" id="CAKKLH010000344">
    <property type="protein sequence ID" value="CAH0113708.1"/>
    <property type="molecule type" value="Genomic_DNA"/>
</dbReference>
<accession>A0A8J2S701</accession>
<evidence type="ECO:0000256" key="3">
    <source>
        <dbReference type="ARBA" id="ARBA00022723"/>
    </source>
</evidence>
<dbReference type="GO" id="GO:0090657">
    <property type="term" value="P:telomeric loop disassembly"/>
    <property type="evidence" value="ECO:0007669"/>
    <property type="project" value="TreeGrafter"/>
</dbReference>
<evidence type="ECO:0000256" key="12">
    <source>
        <dbReference type="ARBA" id="ARBA00023204"/>
    </source>
</evidence>
<dbReference type="AlphaFoldDB" id="A0A8J2S701"/>
<dbReference type="GO" id="GO:0005634">
    <property type="term" value="C:nucleus"/>
    <property type="evidence" value="ECO:0007669"/>
    <property type="project" value="UniProtKB-SubCell"/>
</dbReference>
<evidence type="ECO:0000256" key="2">
    <source>
        <dbReference type="ARBA" id="ARBA00022485"/>
    </source>
</evidence>
<dbReference type="InterPro" id="IPR027417">
    <property type="entry name" value="P-loop_NTPase"/>
</dbReference>
<dbReference type="GO" id="GO:0006310">
    <property type="term" value="P:DNA recombination"/>
    <property type="evidence" value="ECO:0007669"/>
    <property type="project" value="InterPro"/>
</dbReference>
<dbReference type="Pfam" id="PF23109">
    <property type="entry name" value="ARCH_RTEL1"/>
    <property type="match status" value="1"/>
</dbReference>
<evidence type="ECO:0000259" key="18">
    <source>
        <dbReference type="PROSITE" id="PS51193"/>
    </source>
</evidence>
<feature type="binding site" evidence="17">
    <location>
        <position position="160"/>
    </location>
    <ligand>
        <name>[4Fe-4S] cluster</name>
        <dbReference type="ChEBI" id="CHEBI:49883"/>
    </ligand>
</feature>
<keyword evidence="11 17" id="KW-0238">DNA-binding</keyword>
<dbReference type="PANTHER" id="PTHR11472:SF34">
    <property type="entry name" value="REGULATOR OF TELOMERE ELONGATION HELICASE 1"/>
    <property type="match status" value="1"/>
</dbReference>
<keyword evidence="14 17" id="KW-0539">Nucleus</keyword>
<keyword evidence="8 17" id="KW-0067">ATP-binding</keyword>
<keyword evidence="3 17" id="KW-0479">Metal-binding</keyword>
<dbReference type="Proteomes" id="UP000789390">
    <property type="component" value="Unassembled WGS sequence"/>
</dbReference>
<dbReference type="InterPro" id="IPR006555">
    <property type="entry name" value="ATP-dep_Helicase_C"/>
</dbReference>
<name>A0A8J2S701_9CRUS</name>
<evidence type="ECO:0000256" key="9">
    <source>
        <dbReference type="ARBA" id="ARBA00023004"/>
    </source>
</evidence>
<feature type="binding site" evidence="17">
    <location>
        <position position="169"/>
    </location>
    <ligand>
        <name>[4Fe-4S] cluster</name>
        <dbReference type="ChEBI" id="CHEBI:49883"/>
    </ligand>
</feature>
<evidence type="ECO:0000256" key="17">
    <source>
        <dbReference type="HAMAP-Rule" id="MF_03065"/>
    </source>
</evidence>
<keyword evidence="7 17" id="KW-0347">Helicase</keyword>
<dbReference type="FunFam" id="3.40.50.300:FF:000431">
    <property type="entry name" value="Regulator of telomere elongation helicase 1"/>
    <property type="match status" value="1"/>
</dbReference>
<dbReference type="EC" id="5.6.2.-" evidence="17"/>
<dbReference type="Pfam" id="PF13307">
    <property type="entry name" value="Helicase_C_2"/>
    <property type="match status" value="1"/>
</dbReference>
<dbReference type="PANTHER" id="PTHR11472">
    <property type="entry name" value="DNA REPAIR DEAD HELICASE RAD3/XP-D SUBFAMILY MEMBER"/>
    <property type="match status" value="1"/>
</dbReference>
<dbReference type="InterPro" id="IPR030845">
    <property type="entry name" value="RTEL1"/>
</dbReference>
<evidence type="ECO:0000256" key="5">
    <source>
        <dbReference type="ARBA" id="ARBA00022763"/>
    </source>
</evidence>
<proteinExistence type="inferred from homology"/>
<evidence type="ECO:0000256" key="15">
    <source>
        <dbReference type="ARBA" id="ARBA00049360"/>
    </source>
</evidence>
<comment type="caution">
    <text evidence="19">The sequence shown here is derived from an EMBL/GenBank/DDBJ whole genome shotgun (WGS) entry which is preliminary data.</text>
</comment>
<evidence type="ECO:0000256" key="13">
    <source>
        <dbReference type="ARBA" id="ARBA00023235"/>
    </source>
</evidence>